<sequence length="66" mass="7227">MASNAGGIHNKWEDSVLKCCFVKSPGHQVIGLVYFTESKPTFSSKKPEELRYSATLDVLSPILSPS</sequence>
<dbReference type="Proteomes" id="UP001054945">
    <property type="component" value="Unassembled WGS sequence"/>
</dbReference>
<name>A0AAV4TUF2_CAEEX</name>
<keyword evidence="2" id="KW-1185">Reference proteome</keyword>
<evidence type="ECO:0000313" key="2">
    <source>
        <dbReference type="Proteomes" id="UP001054945"/>
    </source>
</evidence>
<accession>A0AAV4TUF2</accession>
<dbReference type="EMBL" id="BPLR01011794">
    <property type="protein sequence ID" value="GIY49091.1"/>
    <property type="molecule type" value="Genomic_DNA"/>
</dbReference>
<protein>
    <submittedName>
        <fullName evidence="1">Uncharacterized protein</fullName>
    </submittedName>
</protein>
<dbReference type="AlphaFoldDB" id="A0AAV4TUF2"/>
<evidence type="ECO:0000313" key="1">
    <source>
        <dbReference type="EMBL" id="GIY49091.1"/>
    </source>
</evidence>
<gene>
    <name evidence="1" type="ORF">CEXT_102651</name>
</gene>
<comment type="caution">
    <text evidence="1">The sequence shown here is derived from an EMBL/GenBank/DDBJ whole genome shotgun (WGS) entry which is preliminary data.</text>
</comment>
<organism evidence="1 2">
    <name type="scientific">Caerostris extrusa</name>
    <name type="common">Bark spider</name>
    <name type="synonym">Caerostris bankana</name>
    <dbReference type="NCBI Taxonomy" id="172846"/>
    <lineage>
        <taxon>Eukaryota</taxon>
        <taxon>Metazoa</taxon>
        <taxon>Ecdysozoa</taxon>
        <taxon>Arthropoda</taxon>
        <taxon>Chelicerata</taxon>
        <taxon>Arachnida</taxon>
        <taxon>Araneae</taxon>
        <taxon>Araneomorphae</taxon>
        <taxon>Entelegynae</taxon>
        <taxon>Araneoidea</taxon>
        <taxon>Araneidae</taxon>
        <taxon>Caerostris</taxon>
    </lineage>
</organism>
<proteinExistence type="predicted"/>
<reference evidence="1 2" key="1">
    <citation type="submission" date="2021-06" db="EMBL/GenBank/DDBJ databases">
        <title>Caerostris extrusa draft genome.</title>
        <authorList>
            <person name="Kono N."/>
            <person name="Arakawa K."/>
        </authorList>
    </citation>
    <scope>NUCLEOTIDE SEQUENCE [LARGE SCALE GENOMIC DNA]</scope>
</reference>